<dbReference type="InterPro" id="IPR014732">
    <property type="entry name" value="OMPdecase"/>
</dbReference>
<dbReference type="RefSeq" id="WP_232617791.1">
    <property type="nucleotide sequence ID" value="NZ_OBEA01000001.1"/>
</dbReference>
<proteinExistence type="inferred from homology"/>
<dbReference type="Pfam" id="PF00215">
    <property type="entry name" value="OMPdecase"/>
    <property type="match status" value="1"/>
</dbReference>
<dbReference type="SUPFAM" id="SSF51366">
    <property type="entry name" value="Ribulose-phoshate binding barrel"/>
    <property type="match status" value="1"/>
</dbReference>
<feature type="binding site" evidence="7 9">
    <location>
        <position position="221"/>
    </location>
    <ligand>
        <name>substrate</name>
    </ligand>
</feature>
<evidence type="ECO:0000259" key="11">
    <source>
        <dbReference type="SMART" id="SM00934"/>
    </source>
</evidence>
<evidence type="ECO:0000313" key="13">
    <source>
        <dbReference type="Proteomes" id="UP000231655"/>
    </source>
</evidence>
<keyword evidence="4 7" id="KW-0665">Pyrimidine biosynthesis</keyword>
<dbReference type="HAMAP" id="MF_01200_B">
    <property type="entry name" value="OMPdecase_type1_B"/>
    <property type="match status" value="1"/>
</dbReference>
<gene>
    <name evidence="7" type="primary">pyrF</name>
    <name evidence="12" type="ORF">SAMN06297129_0008</name>
</gene>
<feature type="binding site" evidence="7 9">
    <location>
        <position position="23"/>
    </location>
    <ligand>
        <name>substrate</name>
    </ligand>
</feature>
<evidence type="ECO:0000313" key="12">
    <source>
        <dbReference type="EMBL" id="SNY35384.1"/>
    </source>
</evidence>
<feature type="active site" description="For OMPdecase activity" evidence="8">
    <location>
        <position position="73"/>
    </location>
</feature>
<dbReference type="GO" id="GO:0006207">
    <property type="term" value="P:'de novo' pyrimidine nucleobase biosynthetic process"/>
    <property type="evidence" value="ECO:0007669"/>
    <property type="project" value="InterPro"/>
</dbReference>
<dbReference type="GO" id="GO:0044205">
    <property type="term" value="P:'de novo' UMP biosynthetic process"/>
    <property type="evidence" value="ECO:0007669"/>
    <property type="project" value="UniProtKB-UniRule"/>
</dbReference>
<feature type="active site" description="For OMPdecase activity" evidence="8">
    <location>
        <position position="75"/>
    </location>
</feature>
<dbReference type="InterPro" id="IPR047596">
    <property type="entry name" value="OMPdecase_bac"/>
</dbReference>
<evidence type="ECO:0000256" key="8">
    <source>
        <dbReference type="PIRSR" id="PIRSR614732-1"/>
    </source>
</evidence>
<comment type="catalytic activity">
    <reaction evidence="6 7 10">
        <text>orotidine 5'-phosphate + H(+) = UMP + CO2</text>
        <dbReference type="Rhea" id="RHEA:11596"/>
        <dbReference type="ChEBI" id="CHEBI:15378"/>
        <dbReference type="ChEBI" id="CHEBI:16526"/>
        <dbReference type="ChEBI" id="CHEBI:57538"/>
        <dbReference type="ChEBI" id="CHEBI:57865"/>
        <dbReference type="EC" id="4.1.1.23"/>
    </reaction>
</comment>
<name>A0A285HI96_9RHOB</name>
<dbReference type="PANTHER" id="PTHR32119">
    <property type="entry name" value="OROTIDINE 5'-PHOSPHATE DECARBOXYLASE"/>
    <property type="match status" value="1"/>
</dbReference>
<comment type="pathway">
    <text evidence="2 7 10">Pyrimidine metabolism; UMP biosynthesis via de novo pathway; UMP from orotate: step 2/2.</text>
</comment>
<sequence>MPEARPMPNSQSPADDRLIVALDVPDALSGLKLAEEIGDAVSFYKIGLGMLTGGGMALANELKQEHGKRIFLDMKLFDIGQTVENAVKGIAQFDLDFLTVHGDPHVVRAAKQGASGKDLQILAVTILTSLERGDLDDGLIQPGDVSEIVVERAARAFEAGADGIICSPNEAAAIRALPNADGRLIVTPGVRPAGAESDDQKRIATPAAAVAAGADHVVVGRPIWRAEDPRAAARSVVAELRSPQAAHPNR</sequence>
<dbReference type="Proteomes" id="UP000231655">
    <property type="component" value="Unassembled WGS sequence"/>
</dbReference>
<dbReference type="InterPro" id="IPR011060">
    <property type="entry name" value="RibuloseP-bd_barrel"/>
</dbReference>
<feature type="binding site" evidence="7">
    <location>
        <begin position="73"/>
        <end position="82"/>
    </location>
    <ligand>
        <name>substrate</name>
    </ligand>
</feature>
<comment type="function">
    <text evidence="1 7">Catalyzes the decarboxylation of orotidine 5'-monophosphate (OMP) to uridine 5'-monophosphate (UMP).</text>
</comment>
<evidence type="ECO:0000256" key="2">
    <source>
        <dbReference type="ARBA" id="ARBA00004861"/>
    </source>
</evidence>
<feature type="binding site" evidence="7 9">
    <location>
        <position position="191"/>
    </location>
    <ligand>
        <name>substrate</name>
    </ligand>
</feature>
<dbReference type="EC" id="4.1.1.23" evidence="7"/>
<comment type="similarity">
    <text evidence="7">Belongs to the OMP decarboxylase family. Type 1 subfamily.</text>
</comment>
<evidence type="ECO:0000256" key="6">
    <source>
        <dbReference type="ARBA" id="ARBA00049157"/>
    </source>
</evidence>
<feature type="binding site" evidence="7 9">
    <location>
        <position position="45"/>
    </location>
    <ligand>
        <name>substrate</name>
    </ligand>
</feature>
<feature type="domain" description="Orotidine 5'-phosphate decarboxylase" evidence="11">
    <location>
        <begin position="17"/>
        <end position="236"/>
    </location>
</feature>
<evidence type="ECO:0000256" key="9">
    <source>
        <dbReference type="PIRSR" id="PIRSR614732-2"/>
    </source>
</evidence>
<feature type="active site" description="Proton donor" evidence="7">
    <location>
        <position position="75"/>
    </location>
</feature>
<evidence type="ECO:0000256" key="1">
    <source>
        <dbReference type="ARBA" id="ARBA00002356"/>
    </source>
</evidence>
<evidence type="ECO:0000256" key="7">
    <source>
        <dbReference type="HAMAP-Rule" id="MF_01200"/>
    </source>
</evidence>
<dbReference type="NCBIfam" id="NF001273">
    <property type="entry name" value="PRK00230.1"/>
    <property type="match status" value="1"/>
</dbReference>
<feature type="binding site" evidence="7 9">
    <location>
        <position position="220"/>
    </location>
    <ligand>
        <name>substrate</name>
    </ligand>
</feature>
<feature type="active site" description="For OMPdecase activity" evidence="8">
    <location>
        <position position="78"/>
    </location>
</feature>
<dbReference type="Gene3D" id="3.20.20.70">
    <property type="entry name" value="Aldolase class I"/>
    <property type="match status" value="1"/>
</dbReference>
<dbReference type="CDD" id="cd04725">
    <property type="entry name" value="OMP_decarboxylase_like"/>
    <property type="match status" value="1"/>
</dbReference>
<reference evidence="12 13" key="1">
    <citation type="submission" date="2017-09" db="EMBL/GenBank/DDBJ databases">
        <authorList>
            <person name="Ehlers B."/>
            <person name="Leendertz F.H."/>
        </authorList>
    </citation>
    <scope>NUCLEOTIDE SEQUENCE [LARGE SCALE GENOMIC DNA]</scope>
    <source>
        <strain evidence="12 13">CGMCC 1.12662</strain>
    </source>
</reference>
<evidence type="ECO:0000256" key="3">
    <source>
        <dbReference type="ARBA" id="ARBA00022793"/>
    </source>
</evidence>
<keyword evidence="5 7" id="KW-0456">Lyase</keyword>
<organism evidence="12 13">
    <name type="scientific">Pseudooceanicola antarcticus</name>
    <dbReference type="NCBI Taxonomy" id="1247613"/>
    <lineage>
        <taxon>Bacteria</taxon>
        <taxon>Pseudomonadati</taxon>
        <taxon>Pseudomonadota</taxon>
        <taxon>Alphaproteobacteria</taxon>
        <taxon>Rhodobacterales</taxon>
        <taxon>Paracoccaceae</taxon>
        <taxon>Pseudooceanicola</taxon>
    </lineage>
</organism>
<feature type="binding site" evidence="7 9">
    <location>
        <position position="200"/>
    </location>
    <ligand>
        <name>substrate</name>
    </ligand>
</feature>
<accession>A0A285HI96</accession>
<dbReference type="UniPathway" id="UPA00070">
    <property type="reaction ID" value="UER00120"/>
</dbReference>
<dbReference type="AlphaFoldDB" id="A0A285HI96"/>
<dbReference type="NCBIfam" id="TIGR01740">
    <property type="entry name" value="pyrF"/>
    <property type="match status" value="1"/>
</dbReference>
<feature type="binding site" evidence="7 9">
    <location>
        <position position="128"/>
    </location>
    <ligand>
        <name>substrate</name>
    </ligand>
</feature>
<keyword evidence="3 7" id="KW-0210">Decarboxylase</keyword>
<dbReference type="InterPro" id="IPR018089">
    <property type="entry name" value="OMPdecase_AS"/>
</dbReference>
<dbReference type="InterPro" id="IPR013785">
    <property type="entry name" value="Aldolase_TIM"/>
</dbReference>
<dbReference type="GO" id="GO:0004590">
    <property type="term" value="F:orotidine-5'-phosphate decarboxylase activity"/>
    <property type="evidence" value="ECO:0007669"/>
    <property type="project" value="UniProtKB-UniRule"/>
</dbReference>
<dbReference type="SMART" id="SM00934">
    <property type="entry name" value="OMPdecase"/>
    <property type="match status" value="1"/>
</dbReference>
<protein>
    <recommendedName>
        <fullName evidence="7">Orotidine 5'-phosphate decarboxylase</fullName>
        <ecNumber evidence="7">4.1.1.23</ecNumber>
    </recommendedName>
    <alternativeName>
        <fullName evidence="7">OMP decarboxylase</fullName>
        <shortName evidence="7">OMPDCase</shortName>
        <shortName evidence="7">OMPdecase</shortName>
    </alternativeName>
</protein>
<evidence type="ECO:0000256" key="5">
    <source>
        <dbReference type="ARBA" id="ARBA00023239"/>
    </source>
</evidence>
<dbReference type="PANTHER" id="PTHR32119:SF2">
    <property type="entry name" value="OROTIDINE 5'-PHOSPHATE DECARBOXYLASE"/>
    <property type="match status" value="1"/>
</dbReference>
<dbReference type="EMBL" id="OBEA01000001">
    <property type="protein sequence ID" value="SNY35384.1"/>
    <property type="molecule type" value="Genomic_DNA"/>
</dbReference>
<dbReference type="GO" id="GO:0005829">
    <property type="term" value="C:cytosol"/>
    <property type="evidence" value="ECO:0007669"/>
    <property type="project" value="TreeGrafter"/>
</dbReference>
<dbReference type="PROSITE" id="PS00156">
    <property type="entry name" value="OMPDECASE"/>
    <property type="match status" value="1"/>
</dbReference>
<evidence type="ECO:0000256" key="4">
    <source>
        <dbReference type="ARBA" id="ARBA00022975"/>
    </source>
</evidence>
<comment type="subunit">
    <text evidence="7">Homodimer.</text>
</comment>
<dbReference type="InterPro" id="IPR001754">
    <property type="entry name" value="OMPdeCOase_dom"/>
</dbReference>
<evidence type="ECO:0000256" key="10">
    <source>
        <dbReference type="RuleBase" id="RU000512"/>
    </source>
</evidence>